<organism evidence="2 3">
    <name type="scientific">Nicotiana attenuata</name>
    <name type="common">Coyote tobacco</name>
    <dbReference type="NCBI Taxonomy" id="49451"/>
    <lineage>
        <taxon>Eukaryota</taxon>
        <taxon>Viridiplantae</taxon>
        <taxon>Streptophyta</taxon>
        <taxon>Embryophyta</taxon>
        <taxon>Tracheophyta</taxon>
        <taxon>Spermatophyta</taxon>
        <taxon>Magnoliopsida</taxon>
        <taxon>eudicotyledons</taxon>
        <taxon>Gunneridae</taxon>
        <taxon>Pentapetalae</taxon>
        <taxon>asterids</taxon>
        <taxon>lamiids</taxon>
        <taxon>Solanales</taxon>
        <taxon>Solanaceae</taxon>
        <taxon>Nicotianoideae</taxon>
        <taxon>Nicotianeae</taxon>
        <taxon>Nicotiana</taxon>
    </lineage>
</organism>
<gene>
    <name evidence="2" type="ORF">A4A49_07139</name>
</gene>
<evidence type="ECO:0000256" key="1">
    <source>
        <dbReference type="SAM" id="Phobius"/>
    </source>
</evidence>
<keyword evidence="1" id="KW-0472">Membrane</keyword>
<reference evidence="2" key="1">
    <citation type="submission" date="2016-11" db="EMBL/GenBank/DDBJ databases">
        <title>The genome of Nicotiana attenuata.</title>
        <authorList>
            <person name="Xu S."/>
            <person name="Brockmoeller T."/>
            <person name="Gaquerel E."/>
            <person name="Navarro A."/>
            <person name="Kuhl H."/>
            <person name="Gase K."/>
            <person name="Ling Z."/>
            <person name="Zhou W."/>
            <person name="Kreitzer C."/>
            <person name="Stanke M."/>
            <person name="Tang H."/>
            <person name="Lyons E."/>
            <person name="Pandey P."/>
            <person name="Pandey S.P."/>
            <person name="Timmermann B."/>
            <person name="Baldwin I.T."/>
        </authorList>
    </citation>
    <scope>NUCLEOTIDE SEQUENCE [LARGE SCALE GENOMIC DNA]</scope>
    <source>
        <strain evidence="2">UT</strain>
    </source>
</reference>
<dbReference type="AlphaFoldDB" id="A0A314KW00"/>
<dbReference type="SMR" id="A0A314KW00"/>
<evidence type="ECO:0000313" key="2">
    <source>
        <dbReference type="EMBL" id="OIT33177.1"/>
    </source>
</evidence>
<dbReference type="Proteomes" id="UP000187609">
    <property type="component" value="Unassembled WGS sequence"/>
</dbReference>
<proteinExistence type="predicted"/>
<feature type="transmembrane region" description="Helical" evidence="1">
    <location>
        <begin position="37"/>
        <end position="61"/>
    </location>
</feature>
<accession>A0A314KW00</accession>
<evidence type="ECO:0000313" key="3">
    <source>
        <dbReference type="Proteomes" id="UP000187609"/>
    </source>
</evidence>
<sequence length="75" mass="8608">MARRTKFEMIECFVSAALHEDVTDRSKLMIKSLKSRLTGVHLTWCGVYVCFVWMLVSWTLVISSCSLIVNRHSVS</sequence>
<comment type="caution">
    <text evidence="2">The sequence shown here is derived from an EMBL/GenBank/DDBJ whole genome shotgun (WGS) entry which is preliminary data.</text>
</comment>
<protein>
    <submittedName>
        <fullName evidence="2">Uncharacterized protein</fullName>
    </submittedName>
</protein>
<keyword evidence="1" id="KW-1133">Transmembrane helix</keyword>
<keyword evidence="3" id="KW-1185">Reference proteome</keyword>
<dbReference type="EMBL" id="MJEQ01000926">
    <property type="protein sequence ID" value="OIT33177.1"/>
    <property type="molecule type" value="Genomic_DNA"/>
</dbReference>
<keyword evidence="1" id="KW-0812">Transmembrane</keyword>
<name>A0A314KW00_NICAT</name>
<dbReference type="Gramene" id="OIT33177">
    <property type="protein sequence ID" value="OIT33177"/>
    <property type="gene ID" value="A4A49_07139"/>
</dbReference>